<reference evidence="1 2" key="1">
    <citation type="submission" date="2023-01" db="EMBL/GenBank/DDBJ databases">
        <authorList>
            <person name="Whitehead M."/>
        </authorList>
    </citation>
    <scope>NUCLEOTIDE SEQUENCE [LARGE SCALE GENOMIC DNA]</scope>
</reference>
<dbReference type="Proteomes" id="UP001160148">
    <property type="component" value="Unassembled WGS sequence"/>
</dbReference>
<dbReference type="InterPro" id="IPR012337">
    <property type="entry name" value="RNaseH-like_sf"/>
</dbReference>
<comment type="caution">
    <text evidence="1">The sequence shown here is derived from an EMBL/GenBank/DDBJ whole genome shotgun (WGS) entry which is preliminary data.</text>
</comment>
<dbReference type="AlphaFoldDB" id="A0AAV0WSN6"/>
<evidence type="ECO:0000313" key="1">
    <source>
        <dbReference type="EMBL" id="CAI6359015.1"/>
    </source>
</evidence>
<gene>
    <name evidence="1" type="ORF">MEUPH1_LOCUS14466</name>
</gene>
<organism evidence="1 2">
    <name type="scientific">Macrosiphum euphorbiae</name>
    <name type="common">potato aphid</name>
    <dbReference type="NCBI Taxonomy" id="13131"/>
    <lineage>
        <taxon>Eukaryota</taxon>
        <taxon>Metazoa</taxon>
        <taxon>Ecdysozoa</taxon>
        <taxon>Arthropoda</taxon>
        <taxon>Hexapoda</taxon>
        <taxon>Insecta</taxon>
        <taxon>Pterygota</taxon>
        <taxon>Neoptera</taxon>
        <taxon>Paraneoptera</taxon>
        <taxon>Hemiptera</taxon>
        <taxon>Sternorrhyncha</taxon>
        <taxon>Aphidomorpha</taxon>
        <taxon>Aphidoidea</taxon>
        <taxon>Aphididae</taxon>
        <taxon>Macrosiphini</taxon>
        <taxon>Macrosiphum</taxon>
    </lineage>
</organism>
<proteinExistence type="predicted"/>
<name>A0AAV0WSN6_9HEMI</name>
<sequence>MTPTTTVGIGISLRSNILEQLHKHFNELELFNDVPISTILDPRNLHFQDPVNCLRAIGKIKRLLIGLQNEQSAVETEPTTSSQLSISNNQSFDLWSYHKTVASLQIENRTKPVDQELNYYLTKPVVPINTNPLEAWDVIKSMHHNLFEVARTKLSIIAIHRFHRNDYFLKQAKF</sequence>
<dbReference type="EMBL" id="CARXXK010000002">
    <property type="protein sequence ID" value="CAI6359015.1"/>
    <property type="molecule type" value="Genomic_DNA"/>
</dbReference>
<dbReference type="SUPFAM" id="SSF53098">
    <property type="entry name" value="Ribonuclease H-like"/>
    <property type="match status" value="1"/>
</dbReference>
<protein>
    <submittedName>
        <fullName evidence="1">Uncharacterized protein</fullName>
    </submittedName>
</protein>
<keyword evidence="2" id="KW-1185">Reference proteome</keyword>
<accession>A0AAV0WSN6</accession>
<evidence type="ECO:0000313" key="2">
    <source>
        <dbReference type="Proteomes" id="UP001160148"/>
    </source>
</evidence>